<protein>
    <submittedName>
        <fullName evidence="3">Glycerophosphodiester phosphodiesterase</fullName>
        <ecNumber evidence="3">3.1.4.46</ecNumber>
    </submittedName>
</protein>
<dbReference type="PROSITE" id="PS51704">
    <property type="entry name" value="GP_PDE"/>
    <property type="match status" value="1"/>
</dbReference>
<dbReference type="Pfam" id="PF03009">
    <property type="entry name" value="GDPD"/>
    <property type="match status" value="1"/>
</dbReference>
<dbReference type="PANTHER" id="PTHR46211:SF1">
    <property type="entry name" value="GLYCEROPHOSPHODIESTER PHOSPHODIESTERASE, CYTOPLASMIC"/>
    <property type="match status" value="1"/>
</dbReference>
<evidence type="ECO:0000313" key="4">
    <source>
        <dbReference type="Proteomes" id="UP000466345"/>
    </source>
</evidence>
<name>A0A7K0CGA4_9ACTN</name>
<dbReference type="PANTHER" id="PTHR46211">
    <property type="entry name" value="GLYCEROPHOSPHORYL DIESTER PHOSPHODIESTERASE"/>
    <property type="match status" value="1"/>
</dbReference>
<dbReference type="Proteomes" id="UP000466345">
    <property type="component" value="Unassembled WGS sequence"/>
</dbReference>
<sequence>MKRTRTRATTCLAGTVAALAALLAAVPVAAAGHDGRVVTVAHRGASHAAPENTLAAVDLARSLGIAWVENDVQRTRDGTLVVLHDPTLARTTDVEQKFPGRAPWKVGDFTWKEISALDAGAWKGPRWRGQRVPSLAQYLDRVERTGRNLVLEVKQPQDHPGLAADIVRTLRDLGWLDRAHVARRLLVQSFDAGSIRTVHRLRPDVRTAFLGTPAVADLPAYARFTDQINSLHTTLSPGYWAAVHALTGPHGRRLEAYAWTVDDPARAVTLARWGADGIITNRPDLVAAALRRAGYPG</sequence>
<organism evidence="3 4">
    <name type="scientific">Streptomyces smaragdinus</name>
    <dbReference type="NCBI Taxonomy" id="2585196"/>
    <lineage>
        <taxon>Bacteria</taxon>
        <taxon>Bacillati</taxon>
        <taxon>Actinomycetota</taxon>
        <taxon>Actinomycetes</taxon>
        <taxon>Kitasatosporales</taxon>
        <taxon>Streptomycetaceae</taxon>
        <taxon>Streptomyces</taxon>
    </lineage>
</organism>
<evidence type="ECO:0000256" key="1">
    <source>
        <dbReference type="SAM" id="SignalP"/>
    </source>
</evidence>
<reference evidence="3 4" key="1">
    <citation type="submission" date="2019-10" db="EMBL/GenBank/DDBJ databases">
        <title>Streptomyces smaragdinus sp. nov. and Streptomyces fabii sp. nov., isolated from the gut of fungus growing-termite Macrotermes natalensis.</title>
        <authorList>
            <person name="Schwitalla J."/>
            <person name="Benndorf R."/>
            <person name="Martin K."/>
            <person name="De Beer W."/>
            <person name="Kaster A.-K."/>
            <person name="Vollmers J."/>
            <person name="Poulsen M."/>
            <person name="Beemelmanns C."/>
        </authorList>
    </citation>
    <scope>NUCLEOTIDE SEQUENCE [LARGE SCALE GENOMIC DNA]</scope>
    <source>
        <strain evidence="3 4">RB5</strain>
    </source>
</reference>
<comment type="caution">
    <text evidence="3">The sequence shown here is derived from an EMBL/GenBank/DDBJ whole genome shotgun (WGS) entry which is preliminary data.</text>
</comment>
<gene>
    <name evidence="3" type="primary">glpQ_3</name>
    <name evidence="3" type="ORF">SRB5_25600</name>
</gene>
<evidence type="ECO:0000313" key="3">
    <source>
        <dbReference type="EMBL" id="MQY12426.1"/>
    </source>
</evidence>
<dbReference type="InterPro" id="IPR017946">
    <property type="entry name" value="PLC-like_Pdiesterase_TIM-brl"/>
</dbReference>
<dbReference type="InterPro" id="IPR030395">
    <property type="entry name" value="GP_PDE_dom"/>
</dbReference>
<proteinExistence type="predicted"/>
<dbReference type="GO" id="GO:0006629">
    <property type="term" value="P:lipid metabolic process"/>
    <property type="evidence" value="ECO:0007669"/>
    <property type="project" value="InterPro"/>
</dbReference>
<feature type="signal peptide" evidence="1">
    <location>
        <begin position="1"/>
        <end position="30"/>
    </location>
</feature>
<dbReference type="Gene3D" id="3.20.20.190">
    <property type="entry name" value="Phosphatidylinositol (PI) phosphodiesterase"/>
    <property type="match status" value="1"/>
</dbReference>
<feature type="domain" description="GP-PDE" evidence="2">
    <location>
        <begin position="37"/>
        <end position="290"/>
    </location>
</feature>
<dbReference type="RefSeq" id="WP_323377831.1">
    <property type="nucleotide sequence ID" value="NZ_WEGJ01000006.1"/>
</dbReference>
<keyword evidence="3" id="KW-0378">Hydrolase</keyword>
<dbReference type="AlphaFoldDB" id="A0A7K0CGA4"/>
<feature type="chain" id="PRO_5029740689" evidence="1">
    <location>
        <begin position="31"/>
        <end position="297"/>
    </location>
</feature>
<dbReference type="SUPFAM" id="SSF51695">
    <property type="entry name" value="PLC-like phosphodiesterases"/>
    <property type="match status" value="1"/>
</dbReference>
<accession>A0A7K0CGA4</accession>
<dbReference type="GO" id="GO:0008889">
    <property type="term" value="F:glycerophosphodiester phosphodiesterase activity"/>
    <property type="evidence" value="ECO:0007669"/>
    <property type="project" value="UniProtKB-EC"/>
</dbReference>
<dbReference type="EC" id="3.1.4.46" evidence="3"/>
<evidence type="ECO:0000259" key="2">
    <source>
        <dbReference type="PROSITE" id="PS51704"/>
    </source>
</evidence>
<keyword evidence="1" id="KW-0732">Signal</keyword>
<dbReference type="EMBL" id="WEGJ01000006">
    <property type="protein sequence ID" value="MQY12426.1"/>
    <property type="molecule type" value="Genomic_DNA"/>
</dbReference>
<keyword evidence="4" id="KW-1185">Reference proteome</keyword>